<evidence type="ECO:0000256" key="3">
    <source>
        <dbReference type="ARBA" id="ARBA00022833"/>
    </source>
</evidence>
<dbReference type="PANTHER" id="PTHR15999:SF6">
    <property type="entry name" value="ZINC FINGER CW-TYPE PWWP DOMAIN PROTEIN 2"/>
    <property type="match status" value="1"/>
</dbReference>
<dbReference type="Gene3D" id="2.30.30.140">
    <property type="match status" value="1"/>
</dbReference>
<dbReference type="GO" id="GO:0008270">
    <property type="term" value="F:zinc ion binding"/>
    <property type="evidence" value="ECO:0007669"/>
    <property type="project" value="UniProtKB-KW"/>
</dbReference>
<evidence type="ECO:0008006" key="8">
    <source>
        <dbReference type="Google" id="ProtNLM"/>
    </source>
</evidence>
<dbReference type="InterPro" id="IPR011124">
    <property type="entry name" value="Znf_CW"/>
</dbReference>
<dbReference type="SUPFAM" id="SSF63748">
    <property type="entry name" value="Tudor/PWWP/MBT"/>
    <property type="match status" value="1"/>
</dbReference>
<dbReference type="EMBL" id="JBHFQA010000017">
    <property type="protein sequence ID" value="KAL2084649.1"/>
    <property type="molecule type" value="Genomic_DNA"/>
</dbReference>
<keyword evidence="3" id="KW-0862">Zinc</keyword>
<dbReference type="Proteomes" id="UP001591681">
    <property type="component" value="Unassembled WGS sequence"/>
</dbReference>
<dbReference type="InterPro" id="IPR042778">
    <property type="entry name" value="ZCWPW1/ZCWPW2"/>
</dbReference>
<keyword evidence="1" id="KW-0479">Metal-binding</keyword>
<dbReference type="PROSITE" id="PS51050">
    <property type="entry name" value="ZF_CW"/>
    <property type="match status" value="1"/>
</dbReference>
<proteinExistence type="predicted"/>
<accession>A0ABD1JBW9</accession>
<protein>
    <recommendedName>
        <fullName evidence="8">Zinc finger CW-type PWWP domain protein 2</fullName>
    </recommendedName>
</protein>
<keyword evidence="7" id="KW-1185">Reference proteome</keyword>
<feature type="domain" description="PWWP" evidence="4">
    <location>
        <begin position="88"/>
        <end position="152"/>
    </location>
</feature>
<evidence type="ECO:0000313" key="7">
    <source>
        <dbReference type="Proteomes" id="UP001591681"/>
    </source>
</evidence>
<dbReference type="Pfam" id="PF00855">
    <property type="entry name" value="PWWP"/>
    <property type="match status" value="1"/>
</dbReference>
<name>A0ABD1JBW9_9TELE</name>
<dbReference type="PANTHER" id="PTHR15999">
    <property type="entry name" value="ZINC FINGER CW-TYPE PWWP DOMAIN PROTEIN 1"/>
    <property type="match status" value="1"/>
</dbReference>
<evidence type="ECO:0000256" key="1">
    <source>
        <dbReference type="ARBA" id="ARBA00022723"/>
    </source>
</evidence>
<dbReference type="PROSITE" id="PS50812">
    <property type="entry name" value="PWWP"/>
    <property type="match status" value="1"/>
</dbReference>
<dbReference type="InterPro" id="IPR000313">
    <property type="entry name" value="PWWP_dom"/>
</dbReference>
<reference evidence="6 7" key="1">
    <citation type="submission" date="2024-09" db="EMBL/GenBank/DDBJ databases">
        <title>A chromosome-level genome assembly of Gray's grenadier anchovy, Coilia grayii.</title>
        <authorList>
            <person name="Fu Z."/>
        </authorList>
    </citation>
    <scope>NUCLEOTIDE SEQUENCE [LARGE SCALE GENOMIC DNA]</scope>
    <source>
        <strain evidence="6">G4</strain>
        <tissue evidence="6">Muscle</tissue>
    </source>
</reference>
<evidence type="ECO:0000259" key="4">
    <source>
        <dbReference type="PROSITE" id="PS50812"/>
    </source>
</evidence>
<sequence length="302" mass="34796">MDLFVQPIDEEDEAAELSRWIWVQCESANCLKWRHIPKHENLDLDKPWFCHMNPDPFFSQCTVPQATYYKRATLKKNGLKVIYSKLPAGSLVLVKASKWPLWPAILSPEPSCNEYVIYDGNGHVSEYHLEFLGRPHTRYWACAHKVEPFRPLSTNVKCLKGTSRHSYKTAMEEAMSMQDLACEERLQLCHFQPENCKFLLILFLGKIWIINTCVSVVLFQAQGLMQSIDKLITDCGMDIKTKQMHKGTMKRHEESKVNQGTNEESIVDAGDALIIEGFRFESAATLKELRQLGQRFLRNLTV</sequence>
<evidence type="ECO:0000313" key="6">
    <source>
        <dbReference type="EMBL" id="KAL2084649.1"/>
    </source>
</evidence>
<dbReference type="CDD" id="cd20146">
    <property type="entry name" value="PWWP_ZCWPW2"/>
    <property type="match status" value="1"/>
</dbReference>
<dbReference type="Pfam" id="PF07496">
    <property type="entry name" value="zf-CW"/>
    <property type="match status" value="1"/>
</dbReference>
<comment type="caution">
    <text evidence="6">The sequence shown here is derived from an EMBL/GenBank/DDBJ whole genome shotgun (WGS) entry which is preliminary data.</text>
</comment>
<dbReference type="Gene3D" id="3.30.40.100">
    <property type="match status" value="1"/>
</dbReference>
<feature type="domain" description="CW-type" evidence="5">
    <location>
        <begin position="14"/>
        <end position="69"/>
    </location>
</feature>
<dbReference type="AlphaFoldDB" id="A0ABD1JBW9"/>
<organism evidence="6 7">
    <name type="scientific">Coilia grayii</name>
    <name type="common">Gray's grenadier anchovy</name>
    <dbReference type="NCBI Taxonomy" id="363190"/>
    <lineage>
        <taxon>Eukaryota</taxon>
        <taxon>Metazoa</taxon>
        <taxon>Chordata</taxon>
        <taxon>Craniata</taxon>
        <taxon>Vertebrata</taxon>
        <taxon>Euteleostomi</taxon>
        <taxon>Actinopterygii</taxon>
        <taxon>Neopterygii</taxon>
        <taxon>Teleostei</taxon>
        <taxon>Clupei</taxon>
        <taxon>Clupeiformes</taxon>
        <taxon>Clupeoidei</taxon>
        <taxon>Engraulidae</taxon>
        <taxon>Coilinae</taxon>
        <taxon>Coilia</taxon>
    </lineage>
</organism>
<gene>
    <name evidence="6" type="ORF">ACEWY4_020167</name>
</gene>
<evidence type="ECO:0000259" key="5">
    <source>
        <dbReference type="PROSITE" id="PS51050"/>
    </source>
</evidence>
<keyword evidence="2" id="KW-0863">Zinc-finger</keyword>
<evidence type="ECO:0000256" key="2">
    <source>
        <dbReference type="ARBA" id="ARBA00022771"/>
    </source>
</evidence>